<dbReference type="CDD" id="cd00093">
    <property type="entry name" value="HTH_XRE"/>
    <property type="match status" value="1"/>
</dbReference>
<keyword evidence="3" id="KW-1185">Reference proteome</keyword>
<dbReference type="Pfam" id="PF13560">
    <property type="entry name" value="HTH_31"/>
    <property type="match status" value="1"/>
</dbReference>
<reference evidence="3" key="1">
    <citation type="journal article" date="2019" name="Int. J. Syst. Evol. Microbiol.">
        <title>The Global Catalogue of Microorganisms (GCM) 10K type strain sequencing project: providing services to taxonomists for standard genome sequencing and annotation.</title>
        <authorList>
            <consortium name="The Broad Institute Genomics Platform"/>
            <consortium name="The Broad Institute Genome Sequencing Center for Infectious Disease"/>
            <person name="Wu L."/>
            <person name="Ma J."/>
        </authorList>
    </citation>
    <scope>NUCLEOTIDE SEQUENCE [LARGE SCALE GENOMIC DNA]</scope>
    <source>
        <strain evidence="3">CCUG 52478</strain>
    </source>
</reference>
<dbReference type="InterPro" id="IPR010982">
    <property type="entry name" value="Lambda_DNA-bd_dom_sf"/>
</dbReference>
<dbReference type="Gene3D" id="1.10.260.40">
    <property type="entry name" value="lambda repressor-like DNA-binding domains"/>
    <property type="match status" value="1"/>
</dbReference>
<protein>
    <submittedName>
        <fullName evidence="2">Helix-turn-helix domain-containing protein</fullName>
    </submittedName>
</protein>
<dbReference type="SUPFAM" id="SSF47413">
    <property type="entry name" value="lambda repressor-like DNA-binding domains"/>
    <property type="match status" value="1"/>
</dbReference>
<dbReference type="SUPFAM" id="SSF48452">
    <property type="entry name" value="TPR-like"/>
    <property type="match status" value="1"/>
</dbReference>
<dbReference type="RefSeq" id="WP_367919438.1">
    <property type="nucleotide sequence ID" value="NZ_BAABAC010000023.1"/>
</dbReference>
<evidence type="ECO:0000259" key="1">
    <source>
        <dbReference type="PROSITE" id="PS50943"/>
    </source>
</evidence>
<dbReference type="InterPro" id="IPR011990">
    <property type="entry name" value="TPR-like_helical_dom_sf"/>
</dbReference>
<dbReference type="Gene3D" id="1.25.40.10">
    <property type="entry name" value="Tetratricopeptide repeat domain"/>
    <property type="match status" value="2"/>
</dbReference>
<dbReference type="PROSITE" id="PS50943">
    <property type="entry name" value="HTH_CROC1"/>
    <property type="match status" value="1"/>
</dbReference>
<dbReference type="Proteomes" id="UP001597229">
    <property type="component" value="Unassembled WGS sequence"/>
</dbReference>
<feature type="domain" description="HTH cro/C1-type" evidence="1">
    <location>
        <begin position="21"/>
        <end position="74"/>
    </location>
</feature>
<accession>A0ABW3W484</accession>
<sequence length="451" mass="47420">MDAHLAELSRTIDAAELGRRMRIARVAAGMTQAQVAGDDVSAAYLSRIEDGQRRPEAGLLERMAGRMGVTLEALLLDVPRDKVHELRLAVDHAELALRAGDPAAALKGVDAVLADSATERVDFLQRAAQQVRASALEAADDLDGAILLLEDLTSGPTPDAGWLTPLIALCRCHRDSGDYARAVTVGEQAAALIAELGLDGLSEAVQLTVLVAGAHEMQGDPAQALRVCTQTLEAAGKYGAAIDRATAYWNASVAESGRGAVHAALDLSRKALALFELSDDHRNLAQLRATYAGLQLMADPPNAEAALATLTDAERELAWSGASATEIGQVHLVRSRAHFLLGDLSSAREHVEKAAAQVPASASVLRASTAVMRGRIAFAEGDADNARELFREGVAALNDAGSDRRAAQLWFELAELLTEVGDTEGAVEAFRSAAASTGLRVPTRTSAVPQA</sequence>
<dbReference type="InterPro" id="IPR001387">
    <property type="entry name" value="Cro/C1-type_HTH"/>
</dbReference>
<evidence type="ECO:0000313" key="3">
    <source>
        <dbReference type="Proteomes" id="UP001597229"/>
    </source>
</evidence>
<evidence type="ECO:0000313" key="2">
    <source>
        <dbReference type="EMBL" id="MFD1250128.1"/>
    </source>
</evidence>
<name>A0ABW3W484_9ACTN</name>
<comment type="caution">
    <text evidence="2">The sequence shown here is derived from an EMBL/GenBank/DDBJ whole genome shotgun (WGS) entry which is preliminary data.</text>
</comment>
<dbReference type="EMBL" id="JBHTLX010000023">
    <property type="protein sequence ID" value="MFD1250128.1"/>
    <property type="molecule type" value="Genomic_DNA"/>
</dbReference>
<proteinExistence type="predicted"/>
<dbReference type="SMART" id="SM00530">
    <property type="entry name" value="HTH_XRE"/>
    <property type="match status" value="1"/>
</dbReference>
<organism evidence="2 3">
    <name type="scientific">Nocardioides ginsengisoli</name>
    <dbReference type="NCBI Taxonomy" id="363868"/>
    <lineage>
        <taxon>Bacteria</taxon>
        <taxon>Bacillati</taxon>
        <taxon>Actinomycetota</taxon>
        <taxon>Actinomycetes</taxon>
        <taxon>Propionibacteriales</taxon>
        <taxon>Nocardioidaceae</taxon>
        <taxon>Nocardioides</taxon>
    </lineage>
</organism>
<gene>
    <name evidence="2" type="ORF">ACFQ3F_20185</name>
</gene>